<protein>
    <submittedName>
        <fullName evidence="1">Uncharacterized protein</fullName>
    </submittedName>
</protein>
<proteinExistence type="predicted"/>
<evidence type="ECO:0000313" key="1">
    <source>
        <dbReference type="EMBL" id="API59549.1"/>
    </source>
</evidence>
<sequence length="75" mass="8592">MRAGYVSLDGVSKDTLEFLGYYLVAENDDFEIYYHLADEIIVEKSDRLLYVEDANDLPYFAREIISLPSEHPGDA</sequence>
<dbReference type="Proteomes" id="UP000182063">
    <property type="component" value="Chromosome"/>
</dbReference>
<accession>A0A1L3ZVE4</accession>
<evidence type="ECO:0000313" key="2">
    <source>
        <dbReference type="Proteomes" id="UP000182063"/>
    </source>
</evidence>
<keyword evidence="2" id="KW-1185">Reference proteome</keyword>
<dbReference type="STRING" id="1921510.BSL82_09670"/>
<reference evidence="2" key="1">
    <citation type="submission" date="2016-11" db="EMBL/GenBank/DDBJ databases">
        <title>Complete Genome Sequence of alachlor-degrading Sphingomonas sp. strain JJ-A5.</title>
        <authorList>
            <person name="Lee H."/>
            <person name="Ka J.-O."/>
        </authorList>
    </citation>
    <scope>NUCLEOTIDE SEQUENCE [LARGE SCALE GENOMIC DNA]</scope>
    <source>
        <strain evidence="2">JJ-A5</strain>
    </source>
</reference>
<dbReference type="RefSeq" id="WP_072597181.1">
    <property type="nucleotide sequence ID" value="NZ_CP018221.1"/>
</dbReference>
<dbReference type="AlphaFoldDB" id="A0A1L3ZVE4"/>
<name>A0A1L3ZVE4_9SPHN</name>
<dbReference type="EMBL" id="CP018221">
    <property type="protein sequence ID" value="API59549.1"/>
    <property type="molecule type" value="Genomic_DNA"/>
</dbReference>
<dbReference type="KEGG" id="sphj:BSL82_09670"/>
<organism evidence="1 2">
    <name type="scientific">Tardibacter chloracetimidivorans</name>
    <dbReference type="NCBI Taxonomy" id="1921510"/>
    <lineage>
        <taxon>Bacteria</taxon>
        <taxon>Pseudomonadati</taxon>
        <taxon>Pseudomonadota</taxon>
        <taxon>Alphaproteobacteria</taxon>
        <taxon>Sphingomonadales</taxon>
        <taxon>Sphingomonadaceae</taxon>
        <taxon>Tardibacter</taxon>
    </lineage>
</organism>
<gene>
    <name evidence="1" type="ORF">BSL82_09670</name>
</gene>